<feature type="transmembrane region" description="Helical" evidence="2">
    <location>
        <begin position="560"/>
        <end position="581"/>
    </location>
</feature>
<dbReference type="InterPro" id="IPR007246">
    <property type="entry name" value="Gaa1"/>
</dbReference>
<accession>A0A5B0MZJ7</accession>
<comment type="caution">
    <text evidence="3">The sequence shown here is derived from an EMBL/GenBank/DDBJ whole genome shotgun (WGS) entry which is preliminary data.</text>
</comment>
<evidence type="ECO:0000313" key="4">
    <source>
        <dbReference type="Proteomes" id="UP000325313"/>
    </source>
</evidence>
<dbReference type="Proteomes" id="UP000325313">
    <property type="component" value="Unassembled WGS sequence"/>
</dbReference>
<dbReference type="GO" id="GO:0016255">
    <property type="term" value="P:attachment of GPI anchor to protein"/>
    <property type="evidence" value="ECO:0007669"/>
    <property type="project" value="TreeGrafter"/>
</dbReference>
<dbReference type="AlphaFoldDB" id="A0A5B0MZJ7"/>
<feature type="compositionally biased region" description="Polar residues" evidence="1">
    <location>
        <begin position="439"/>
        <end position="451"/>
    </location>
</feature>
<feature type="compositionally biased region" description="Acidic residues" evidence="1">
    <location>
        <begin position="8"/>
        <end position="20"/>
    </location>
</feature>
<dbReference type="PANTHER" id="PTHR13304">
    <property type="entry name" value="GLYCOSYLPHOSPHATIDYLINOSITOL ANCHOR ATTACHMENT 1 PROTEIN"/>
    <property type="match status" value="1"/>
</dbReference>
<dbReference type="PANTHER" id="PTHR13304:SF0">
    <property type="entry name" value="GLYCOSYLPHOSPHATIDYLINOSITOL ANCHOR ATTACHMENT 1 PROTEIN"/>
    <property type="match status" value="1"/>
</dbReference>
<evidence type="ECO:0000256" key="2">
    <source>
        <dbReference type="SAM" id="Phobius"/>
    </source>
</evidence>
<feature type="transmembrane region" description="Helical" evidence="2">
    <location>
        <begin position="406"/>
        <end position="426"/>
    </location>
</feature>
<feature type="transmembrane region" description="Helical" evidence="2">
    <location>
        <begin position="602"/>
        <end position="624"/>
    </location>
</feature>
<reference evidence="3 4" key="1">
    <citation type="submission" date="2019-05" db="EMBL/GenBank/DDBJ databases">
        <title>Emergence of the Ug99 lineage of the wheat stem rust pathogen through somatic hybridization.</title>
        <authorList>
            <person name="Li F."/>
            <person name="Upadhyaya N.M."/>
            <person name="Sperschneider J."/>
            <person name="Matny O."/>
            <person name="Nguyen-Phuc H."/>
            <person name="Mago R."/>
            <person name="Raley C."/>
            <person name="Miller M.E."/>
            <person name="Silverstein K.A.T."/>
            <person name="Henningsen E."/>
            <person name="Hirsch C.D."/>
            <person name="Visser B."/>
            <person name="Pretorius Z.A."/>
            <person name="Steffenson B.J."/>
            <person name="Schwessinger B."/>
            <person name="Dodds P.N."/>
            <person name="Figueroa M."/>
        </authorList>
    </citation>
    <scope>NUCLEOTIDE SEQUENCE [LARGE SCALE GENOMIC DNA]</scope>
    <source>
        <strain evidence="3 4">Ug99</strain>
    </source>
</reference>
<feature type="transmembrane region" description="Helical" evidence="2">
    <location>
        <begin position="536"/>
        <end position="554"/>
    </location>
</feature>
<gene>
    <name evidence="3" type="primary">GAA1_2</name>
    <name evidence="3" type="ORF">PGTUg99_028080</name>
</gene>
<dbReference type="GO" id="GO:0042765">
    <property type="term" value="C:GPI-anchor transamidase complex"/>
    <property type="evidence" value="ECO:0007669"/>
    <property type="project" value="InterPro"/>
</dbReference>
<organism evidence="3 4">
    <name type="scientific">Puccinia graminis f. sp. tritici</name>
    <dbReference type="NCBI Taxonomy" id="56615"/>
    <lineage>
        <taxon>Eukaryota</taxon>
        <taxon>Fungi</taxon>
        <taxon>Dikarya</taxon>
        <taxon>Basidiomycota</taxon>
        <taxon>Pucciniomycotina</taxon>
        <taxon>Pucciniomycetes</taxon>
        <taxon>Pucciniales</taxon>
        <taxon>Pucciniaceae</taxon>
        <taxon>Puccinia</taxon>
    </lineage>
</organism>
<keyword evidence="2" id="KW-1133">Transmembrane helix</keyword>
<dbReference type="Gene3D" id="3.40.630.10">
    <property type="entry name" value="Zn peptidases"/>
    <property type="match status" value="1"/>
</dbReference>
<feature type="region of interest" description="Disordered" evidence="1">
    <location>
        <begin position="1"/>
        <end position="23"/>
    </location>
</feature>
<protein>
    <submittedName>
        <fullName evidence="3">Glycosyl phosphatidyl inositol protein transamidase complex subunit</fullName>
    </submittedName>
</protein>
<keyword evidence="2" id="KW-0812">Transmembrane</keyword>
<feature type="region of interest" description="Disordered" evidence="1">
    <location>
        <begin position="439"/>
        <end position="460"/>
    </location>
</feature>
<dbReference type="Pfam" id="PF04114">
    <property type="entry name" value="Gaa1"/>
    <property type="match status" value="1"/>
</dbReference>
<feature type="transmembrane region" description="Helical" evidence="2">
    <location>
        <begin position="503"/>
        <end position="524"/>
    </location>
</feature>
<feature type="transmembrane region" description="Helical" evidence="2">
    <location>
        <begin position="33"/>
        <end position="60"/>
    </location>
</feature>
<evidence type="ECO:0000313" key="3">
    <source>
        <dbReference type="EMBL" id="KAA1081686.1"/>
    </source>
</evidence>
<name>A0A5B0MZJ7_PUCGR</name>
<keyword evidence="2" id="KW-0472">Membrane</keyword>
<sequence length="628" mass="70078">MIEKELPEEQEEEEEEEDQESISLSKRFNRRQLIINFIFSYAPQLSSLLILAGYLAGFILPTDLLSRSTYLSENAILPGQVNTYWSWAQVHKADRYADLLDEWRDLPSEQRASHIAALFQGFGLRSQTQSYTFSSLGSQVHSISNGTNVHAILHAPRVDGSEALVLMASWLTRRPGSDIHGGDINLRGVASVLALAEYLISFNLWSKDIIFLIADEYLEGTHAWLKAYHGLSQPNLKMQPLDLKTGSIWAALNIDFPFHSFSHIGIDYEGINGQLPNLDLINTVSHIVRWTGSCPVTMHHEPLEPSYPSYLPDHPEVQKYIQAGRTIVKQMSHGLVGSPSGPEGLFSTYRIDAIALFAHPADGPHGFHTIGNIVESSLRSLNNLLERLHQSFFLYLLQSEARFLSVAMYLIVPLLIGVGLTIRGLAKWGATVKDWNSLSPSEGHQNQNSNSFEKRPVTDQRGNEKGAEILWSLRVAGITHLVGAMIYLGLIRSIEPTHAKESVQLYVSILIFAILPLAIIKLLPPRRVSSVAIFEPIQLMLSGCFISVISVLNFPLGTGIGFALSIHPLVLLFSLLALALFGHLDISKLVHLFRNDQVLDAWFLPFVAILFLPLFVQSLLVRLLKAFY</sequence>
<dbReference type="EMBL" id="VDEP01000441">
    <property type="protein sequence ID" value="KAA1081686.1"/>
    <property type="molecule type" value="Genomic_DNA"/>
</dbReference>
<feature type="transmembrane region" description="Helical" evidence="2">
    <location>
        <begin position="471"/>
        <end position="491"/>
    </location>
</feature>
<evidence type="ECO:0000256" key="1">
    <source>
        <dbReference type="SAM" id="MobiDB-lite"/>
    </source>
</evidence>
<proteinExistence type="predicted"/>